<sequence length="78" mass="8553">MPAPAPPPAPITLLLPDGQRLTVRLYERAKDREGPWAYRIGAPMWQCSGSPHIEAKEYTTWVTADVLDGDCKTFGSGP</sequence>
<evidence type="ECO:0000313" key="1">
    <source>
        <dbReference type="EMBL" id="MEJ8641058.1"/>
    </source>
</evidence>
<dbReference type="Proteomes" id="UP001382904">
    <property type="component" value="Unassembled WGS sequence"/>
</dbReference>
<name>A0ABU8TZL2_9ACTN</name>
<protein>
    <submittedName>
        <fullName evidence="1">Uncharacterized protein</fullName>
    </submittedName>
</protein>
<proteinExistence type="predicted"/>
<dbReference type="EMBL" id="JBBKAM010000002">
    <property type="protein sequence ID" value="MEJ8641058.1"/>
    <property type="molecule type" value="Genomic_DNA"/>
</dbReference>
<organism evidence="1 2">
    <name type="scientific">Streptomyces caledonius</name>
    <dbReference type="NCBI Taxonomy" id="3134107"/>
    <lineage>
        <taxon>Bacteria</taxon>
        <taxon>Bacillati</taxon>
        <taxon>Actinomycetota</taxon>
        <taxon>Actinomycetes</taxon>
        <taxon>Kitasatosporales</taxon>
        <taxon>Streptomycetaceae</taxon>
        <taxon>Streptomyces</taxon>
    </lineage>
</organism>
<comment type="caution">
    <text evidence="1">The sequence shown here is derived from an EMBL/GenBank/DDBJ whole genome shotgun (WGS) entry which is preliminary data.</text>
</comment>
<evidence type="ECO:0000313" key="2">
    <source>
        <dbReference type="Proteomes" id="UP001382904"/>
    </source>
</evidence>
<keyword evidence="2" id="KW-1185">Reference proteome</keyword>
<gene>
    <name evidence="1" type="ORF">WKI68_05450</name>
</gene>
<accession>A0ABU8TZL2</accession>
<reference evidence="1 2" key="1">
    <citation type="submission" date="2024-03" db="EMBL/GenBank/DDBJ databases">
        <title>Novel Streptomyces species of biotechnological and ecological value are a feature of Machair soil.</title>
        <authorList>
            <person name="Prole J.R."/>
            <person name="Goodfellow M."/>
            <person name="Allenby N."/>
            <person name="Ward A.C."/>
        </authorList>
    </citation>
    <scope>NUCLEOTIDE SEQUENCE [LARGE SCALE GENOMIC DNA]</scope>
    <source>
        <strain evidence="1 2">MS1.HAVA.3</strain>
    </source>
</reference>